<dbReference type="AlphaFoldDB" id="A0A846HHH0"/>
<evidence type="ECO:0000313" key="2">
    <source>
        <dbReference type="EMBL" id="NEU76795.1"/>
    </source>
</evidence>
<dbReference type="InterPro" id="IPR000845">
    <property type="entry name" value="Nucleoside_phosphorylase_d"/>
</dbReference>
<sequence>MPIIVVPQGAEYKAVCRGLTSKQSVIPIPVGSQAVSRYLEACQDKLWNPQAKVLVMGLCGSLRDRFQVGDIVLYSECVYQTKVQQCDRSFTAQLYAHLQDKVCLVKGLTSDRVVCSAKEKLHLSEISKADVVDMEGFATLEFFQQAGVEVAMVRVVSDDSRHDIPDLTSAINSDGSLQPLPLAISMIRQPIAATRLIKGSLRGLKVLEEVTAFLFAKQNV</sequence>
<feature type="domain" description="Nucleoside phosphorylase" evidence="1">
    <location>
        <begin position="52"/>
        <end position="158"/>
    </location>
</feature>
<dbReference type="GO" id="GO:0009116">
    <property type="term" value="P:nucleoside metabolic process"/>
    <property type="evidence" value="ECO:0007669"/>
    <property type="project" value="InterPro"/>
</dbReference>
<organism evidence="2 3">
    <name type="scientific">Hassallia byssoidea VB512170</name>
    <dbReference type="NCBI Taxonomy" id="1304833"/>
    <lineage>
        <taxon>Bacteria</taxon>
        <taxon>Bacillati</taxon>
        <taxon>Cyanobacteriota</taxon>
        <taxon>Cyanophyceae</taxon>
        <taxon>Nostocales</taxon>
        <taxon>Tolypothrichaceae</taxon>
        <taxon>Hassallia</taxon>
    </lineage>
</organism>
<dbReference type="Gene3D" id="3.40.50.1580">
    <property type="entry name" value="Nucleoside phosphorylase domain"/>
    <property type="match status" value="1"/>
</dbReference>
<reference evidence="2 3" key="1">
    <citation type="journal article" date="2015" name="Genome Announc.">
        <title>Draft Genome Sequence of Cyanobacterium Hassallia byssoidea Strain VB512170, Isolated from Monuments in India.</title>
        <authorList>
            <person name="Singh D."/>
            <person name="Chandrababunaidu M.M."/>
            <person name="Panda A."/>
            <person name="Sen D."/>
            <person name="Bhattacharyya S."/>
            <person name="Adhikary S.P."/>
            <person name="Tripathy S."/>
        </authorList>
    </citation>
    <scope>NUCLEOTIDE SEQUENCE [LARGE SCALE GENOMIC DNA]</scope>
    <source>
        <strain evidence="2 3">VB512170</strain>
    </source>
</reference>
<keyword evidence="3" id="KW-1185">Reference proteome</keyword>
<protein>
    <submittedName>
        <fullName evidence="2">Phosphorylase</fullName>
    </submittedName>
</protein>
<proteinExistence type="predicted"/>
<name>A0A846HHH0_9CYAN</name>
<dbReference type="SUPFAM" id="SSF53167">
    <property type="entry name" value="Purine and uridine phosphorylases"/>
    <property type="match status" value="1"/>
</dbReference>
<accession>A0A846HHH0</accession>
<dbReference type="EMBL" id="JTCM02000132">
    <property type="protein sequence ID" value="NEU76795.1"/>
    <property type="molecule type" value="Genomic_DNA"/>
</dbReference>
<dbReference type="Pfam" id="PF01048">
    <property type="entry name" value="PNP_UDP_1"/>
    <property type="match status" value="1"/>
</dbReference>
<evidence type="ECO:0000259" key="1">
    <source>
        <dbReference type="Pfam" id="PF01048"/>
    </source>
</evidence>
<dbReference type="GO" id="GO:0003824">
    <property type="term" value="F:catalytic activity"/>
    <property type="evidence" value="ECO:0007669"/>
    <property type="project" value="InterPro"/>
</dbReference>
<gene>
    <name evidence="2" type="ORF">PI95_030870</name>
</gene>
<comment type="caution">
    <text evidence="2">The sequence shown here is derived from an EMBL/GenBank/DDBJ whole genome shotgun (WGS) entry which is preliminary data.</text>
</comment>
<evidence type="ECO:0000313" key="3">
    <source>
        <dbReference type="Proteomes" id="UP000031549"/>
    </source>
</evidence>
<dbReference type="Proteomes" id="UP000031549">
    <property type="component" value="Unassembled WGS sequence"/>
</dbReference>
<dbReference type="InterPro" id="IPR035994">
    <property type="entry name" value="Nucleoside_phosphorylase_sf"/>
</dbReference>